<dbReference type="Proteomes" id="UP001189429">
    <property type="component" value="Unassembled WGS sequence"/>
</dbReference>
<feature type="compositionally biased region" description="Acidic residues" evidence="1">
    <location>
        <begin position="95"/>
        <end position="105"/>
    </location>
</feature>
<evidence type="ECO:0000313" key="3">
    <source>
        <dbReference type="Proteomes" id="UP001189429"/>
    </source>
</evidence>
<feature type="non-terminal residue" evidence="2">
    <location>
        <position position="1"/>
    </location>
</feature>
<feature type="region of interest" description="Disordered" evidence="1">
    <location>
        <begin position="90"/>
        <end position="122"/>
    </location>
</feature>
<sequence>VDFTHESVNNKAGAVISSSHAVSKLLKMGYPDTALQVVSMNLPRTKDKNVGACPFLRSGLPAEFRAITESHVKALLSAMGDSAVMKEQLQKNADADADEGDEEKEDSSASERSQAGLEEEGDDTAGRKIFIDDVNHLLDFLKEKVDPNFAHAEAHKVLALHAAMFNGIQLWPNLSAAKPTMFSTWTSLRKLFKTTVARAAKLRPRHDDTKPLADVVVDKSPAANFQHSNDIMSQAEPVVTELQKFVSLNDPAQPLASHMCSAQAFGNAMVSSMPIVSSGSPPDAAELIEKMVLDVLMEVCRKTIPENFDSVFGHLSKIDKQEIGQTEAAAYPVAFKFVAGDLPIPQLKVIKAMRLRLLGHLMKQVLVLRYRVGPDSPMSMVDVEIEKEIGFKGSFAVWWDSLSKISQRIASVDIAGEAKADEVLKDKLQAMRKSELNSFVSDRKLTAIVPGSVDMFATQKQKLIDTLMEEVRCNKGPNVACAMSFGSSEVIAKCKLLASFVAQEHGKTDVEQGGTCQVEGGGGEGGEGDDETRPEIFSIETWSTKLHQGEITRTEGKDIICAFSKHKINKLVETAQGILTPFQDHGTGLEKLGIQVSETQRGSRSIEIAQSTPGFKVVALSVGNFSYKEAAMLPIANSGGVMLFLDGGHCSEIDRSDFVLGGCVSQTKPPKATTKEGAAAVAVVDANPEASAKGEVKAKGKGTRNKKAEQKNDNVQVVTHTVEFKGKVIQFPTVLNPKLEVTVHMPYLVRNPSLPEGYESGRELLRGHFPWPESVKEQIKQAKLEQQVAKFFALG</sequence>
<name>A0ABN9WYX1_9DINO</name>
<feature type="non-terminal residue" evidence="2">
    <location>
        <position position="795"/>
    </location>
</feature>
<evidence type="ECO:0000313" key="2">
    <source>
        <dbReference type="EMBL" id="CAK0892161.1"/>
    </source>
</evidence>
<evidence type="ECO:0008006" key="4">
    <source>
        <dbReference type="Google" id="ProtNLM"/>
    </source>
</evidence>
<dbReference type="EMBL" id="CAUYUJ010019572">
    <property type="protein sequence ID" value="CAK0892161.1"/>
    <property type="molecule type" value="Genomic_DNA"/>
</dbReference>
<organism evidence="2 3">
    <name type="scientific">Prorocentrum cordatum</name>
    <dbReference type="NCBI Taxonomy" id="2364126"/>
    <lineage>
        <taxon>Eukaryota</taxon>
        <taxon>Sar</taxon>
        <taxon>Alveolata</taxon>
        <taxon>Dinophyceae</taxon>
        <taxon>Prorocentrales</taxon>
        <taxon>Prorocentraceae</taxon>
        <taxon>Prorocentrum</taxon>
    </lineage>
</organism>
<feature type="region of interest" description="Disordered" evidence="1">
    <location>
        <begin position="692"/>
        <end position="711"/>
    </location>
</feature>
<gene>
    <name evidence="2" type="ORF">PCOR1329_LOCUS71893</name>
</gene>
<comment type="caution">
    <text evidence="2">The sequence shown here is derived from an EMBL/GenBank/DDBJ whole genome shotgun (WGS) entry which is preliminary data.</text>
</comment>
<accession>A0ABN9WYX1</accession>
<reference evidence="2" key="1">
    <citation type="submission" date="2023-10" db="EMBL/GenBank/DDBJ databases">
        <authorList>
            <person name="Chen Y."/>
            <person name="Shah S."/>
            <person name="Dougan E. K."/>
            <person name="Thang M."/>
            <person name="Chan C."/>
        </authorList>
    </citation>
    <scope>NUCLEOTIDE SEQUENCE [LARGE SCALE GENOMIC DNA]</scope>
</reference>
<protein>
    <recommendedName>
        <fullName evidence="4">FACT complex subunit</fullName>
    </recommendedName>
</protein>
<feature type="region of interest" description="Disordered" evidence="1">
    <location>
        <begin position="511"/>
        <end position="532"/>
    </location>
</feature>
<evidence type="ECO:0000256" key="1">
    <source>
        <dbReference type="SAM" id="MobiDB-lite"/>
    </source>
</evidence>
<keyword evidence="3" id="KW-1185">Reference proteome</keyword>
<proteinExistence type="predicted"/>